<protein>
    <recommendedName>
        <fullName evidence="2">Peptidoglycan binding-like domain-containing protein</fullName>
    </recommendedName>
</protein>
<evidence type="ECO:0000313" key="3">
    <source>
        <dbReference type="EMBL" id="GAA3969054.1"/>
    </source>
</evidence>
<evidence type="ECO:0000256" key="1">
    <source>
        <dbReference type="SAM" id="SignalP"/>
    </source>
</evidence>
<dbReference type="InterPro" id="IPR002477">
    <property type="entry name" value="Peptidoglycan-bd-like"/>
</dbReference>
<dbReference type="InterPro" id="IPR036366">
    <property type="entry name" value="PGBDSf"/>
</dbReference>
<sequence length="129" mass="13720">MRTHQKVALLVAATALVGGTAAVAAPAAVAASDACYTQSTIGLTCHYYYGQDWAEYGSTGNHVAEIQGLINGTTDYRYSSGGSRLTVDGIFGSATERAVRWFQREHMKAGSVDGIVGPNTWKALRGYRT</sequence>
<dbReference type="EMBL" id="BAABCQ010000029">
    <property type="protein sequence ID" value="GAA3969054.1"/>
    <property type="molecule type" value="Genomic_DNA"/>
</dbReference>
<feature type="domain" description="Peptidoglycan binding-like" evidence="2">
    <location>
        <begin position="78"/>
        <end position="124"/>
    </location>
</feature>
<keyword evidence="4" id="KW-1185">Reference proteome</keyword>
<keyword evidence="1" id="KW-0732">Signal</keyword>
<evidence type="ECO:0000313" key="4">
    <source>
        <dbReference type="Proteomes" id="UP001500034"/>
    </source>
</evidence>
<comment type="caution">
    <text evidence="3">The sequence shown here is derived from an EMBL/GenBank/DDBJ whole genome shotgun (WGS) entry which is preliminary data.</text>
</comment>
<evidence type="ECO:0000259" key="2">
    <source>
        <dbReference type="Pfam" id="PF01471"/>
    </source>
</evidence>
<dbReference type="InterPro" id="IPR036365">
    <property type="entry name" value="PGBD-like_sf"/>
</dbReference>
<feature type="chain" id="PRO_5047161860" description="Peptidoglycan binding-like domain-containing protein" evidence="1">
    <location>
        <begin position="25"/>
        <end position="129"/>
    </location>
</feature>
<name>A0ABP7PPF0_9ACTN</name>
<dbReference type="Pfam" id="PF01471">
    <property type="entry name" value="PG_binding_1"/>
    <property type="match status" value="1"/>
</dbReference>
<dbReference type="Gene3D" id="1.10.101.10">
    <property type="entry name" value="PGBD-like superfamily/PGBD"/>
    <property type="match status" value="1"/>
</dbReference>
<dbReference type="Proteomes" id="UP001500034">
    <property type="component" value="Unassembled WGS sequence"/>
</dbReference>
<feature type="signal peptide" evidence="1">
    <location>
        <begin position="1"/>
        <end position="24"/>
    </location>
</feature>
<accession>A0ABP7PPF0</accession>
<dbReference type="SUPFAM" id="SSF47090">
    <property type="entry name" value="PGBD-like"/>
    <property type="match status" value="1"/>
</dbReference>
<proteinExistence type="predicted"/>
<dbReference type="RefSeq" id="WP_345591178.1">
    <property type="nucleotide sequence ID" value="NZ_BAABCQ010000029.1"/>
</dbReference>
<organism evidence="3 4">
    <name type="scientific">Streptomyces marokkonensis</name>
    <dbReference type="NCBI Taxonomy" id="324855"/>
    <lineage>
        <taxon>Bacteria</taxon>
        <taxon>Bacillati</taxon>
        <taxon>Actinomycetota</taxon>
        <taxon>Actinomycetes</taxon>
        <taxon>Kitasatosporales</taxon>
        <taxon>Streptomycetaceae</taxon>
        <taxon>Streptomyces</taxon>
    </lineage>
</organism>
<reference evidence="4" key="1">
    <citation type="journal article" date="2019" name="Int. J. Syst. Evol. Microbiol.">
        <title>The Global Catalogue of Microorganisms (GCM) 10K type strain sequencing project: providing services to taxonomists for standard genome sequencing and annotation.</title>
        <authorList>
            <consortium name="The Broad Institute Genomics Platform"/>
            <consortium name="The Broad Institute Genome Sequencing Center for Infectious Disease"/>
            <person name="Wu L."/>
            <person name="Ma J."/>
        </authorList>
    </citation>
    <scope>NUCLEOTIDE SEQUENCE [LARGE SCALE GENOMIC DNA]</scope>
    <source>
        <strain evidence="4">JCM 17027</strain>
    </source>
</reference>
<gene>
    <name evidence="3" type="ORF">GCM10022384_20400</name>
</gene>